<feature type="non-terminal residue" evidence="5">
    <location>
        <position position="1"/>
    </location>
</feature>
<dbReference type="InterPro" id="IPR029752">
    <property type="entry name" value="D-isomer_DH_CS1"/>
</dbReference>
<dbReference type="EMBL" id="UINC01116113">
    <property type="protein sequence ID" value="SVC87627.1"/>
    <property type="molecule type" value="Genomic_DNA"/>
</dbReference>
<keyword evidence="2" id="KW-0560">Oxidoreductase</keyword>
<proteinExistence type="inferred from homology"/>
<dbReference type="GO" id="GO:0016491">
    <property type="term" value="F:oxidoreductase activity"/>
    <property type="evidence" value="ECO:0007669"/>
    <property type="project" value="UniProtKB-KW"/>
</dbReference>
<dbReference type="GO" id="GO:0051287">
    <property type="term" value="F:NAD binding"/>
    <property type="evidence" value="ECO:0007669"/>
    <property type="project" value="InterPro"/>
</dbReference>
<reference evidence="5" key="1">
    <citation type="submission" date="2018-05" db="EMBL/GenBank/DDBJ databases">
        <authorList>
            <person name="Lanie J.A."/>
            <person name="Ng W.-L."/>
            <person name="Kazmierczak K.M."/>
            <person name="Andrzejewski T.M."/>
            <person name="Davidsen T.M."/>
            <person name="Wayne K.J."/>
            <person name="Tettelin H."/>
            <person name="Glass J.I."/>
            <person name="Rusch D."/>
            <person name="Podicherti R."/>
            <person name="Tsui H.-C.T."/>
            <person name="Winkler M.E."/>
        </authorList>
    </citation>
    <scope>NUCLEOTIDE SEQUENCE</scope>
</reference>
<dbReference type="PANTHER" id="PTHR42789:SF1">
    <property type="entry name" value="D-ISOMER SPECIFIC 2-HYDROXYACID DEHYDROGENASE FAMILY PROTEIN (AFU_ORTHOLOGUE AFUA_6G10090)"/>
    <property type="match status" value="1"/>
</dbReference>
<comment type="similarity">
    <text evidence="1">Belongs to the D-isomer specific 2-hydroxyacid dehydrogenase family.</text>
</comment>
<dbReference type="AlphaFoldDB" id="A0A382QRN8"/>
<dbReference type="FunFam" id="3.40.50.720:FF:000203">
    <property type="entry name" value="D-3-phosphoglycerate dehydrogenase (SerA)"/>
    <property type="match status" value="1"/>
</dbReference>
<dbReference type="PROSITE" id="PS00065">
    <property type="entry name" value="D_2_HYDROXYACID_DH_1"/>
    <property type="match status" value="1"/>
</dbReference>
<accession>A0A382QRN8</accession>
<evidence type="ECO:0000256" key="1">
    <source>
        <dbReference type="ARBA" id="ARBA00005854"/>
    </source>
</evidence>
<organism evidence="5">
    <name type="scientific">marine metagenome</name>
    <dbReference type="NCBI Taxonomy" id="408172"/>
    <lineage>
        <taxon>unclassified sequences</taxon>
        <taxon>metagenomes</taxon>
        <taxon>ecological metagenomes</taxon>
    </lineage>
</organism>
<dbReference type="InterPro" id="IPR036291">
    <property type="entry name" value="NAD(P)-bd_dom_sf"/>
</dbReference>
<gene>
    <name evidence="5" type="ORF">METZ01_LOCUS340481</name>
</gene>
<evidence type="ECO:0000259" key="4">
    <source>
        <dbReference type="Pfam" id="PF02826"/>
    </source>
</evidence>
<dbReference type="InterPro" id="IPR050857">
    <property type="entry name" value="D-2-hydroxyacid_DH"/>
</dbReference>
<keyword evidence="3" id="KW-0520">NAD</keyword>
<dbReference type="InterPro" id="IPR006140">
    <property type="entry name" value="D-isomer_DH_NAD-bd"/>
</dbReference>
<protein>
    <recommendedName>
        <fullName evidence="4">D-isomer specific 2-hydroxyacid dehydrogenase NAD-binding domain-containing protein</fullName>
    </recommendedName>
</protein>
<dbReference type="Pfam" id="PF02826">
    <property type="entry name" value="2-Hacid_dh_C"/>
    <property type="match status" value="1"/>
</dbReference>
<sequence>EPVAEHVIAAMISLSKNIPQADRALRAGHIKGPGEFTGNDVRNRTMGVIGMGNIGARVADICKGAFSMRVLVHDPFLTDAQITERGGEPCSLDDLMSESDYVTLHVPLSDKTKGMIGKKEFAMMKSTAYFINTSRGPNIDEAALTVALQEGALAGAALDVWDPEPPLPDNPLLKMDNVLATQHTSGPTFQAHEAMSKSAADQWATIFRGEKPPRLANPEAWPNYIERYTRIIGEPPQEN</sequence>
<dbReference type="PANTHER" id="PTHR42789">
    <property type="entry name" value="D-ISOMER SPECIFIC 2-HYDROXYACID DEHYDROGENASE FAMILY PROTEIN (AFU_ORTHOLOGUE AFUA_6G10090)"/>
    <property type="match status" value="1"/>
</dbReference>
<name>A0A382QRN8_9ZZZZ</name>
<dbReference type="Gene3D" id="3.40.50.720">
    <property type="entry name" value="NAD(P)-binding Rossmann-like Domain"/>
    <property type="match status" value="2"/>
</dbReference>
<evidence type="ECO:0000256" key="2">
    <source>
        <dbReference type="ARBA" id="ARBA00023002"/>
    </source>
</evidence>
<evidence type="ECO:0000256" key="3">
    <source>
        <dbReference type="ARBA" id="ARBA00023027"/>
    </source>
</evidence>
<dbReference type="SUPFAM" id="SSF51735">
    <property type="entry name" value="NAD(P)-binding Rossmann-fold domains"/>
    <property type="match status" value="1"/>
</dbReference>
<feature type="domain" description="D-isomer specific 2-hydroxyacid dehydrogenase NAD-binding" evidence="4">
    <location>
        <begin position="8"/>
        <end position="184"/>
    </location>
</feature>
<evidence type="ECO:0000313" key="5">
    <source>
        <dbReference type="EMBL" id="SVC87627.1"/>
    </source>
</evidence>